<dbReference type="EMBL" id="PYBJ01000026">
    <property type="protein sequence ID" value="PSM39238.1"/>
    <property type="molecule type" value="Genomic_DNA"/>
</dbReference>
<keyword evidence="3" id="KW-1185">Reference proteome</keyword>
<evidence type="ECO:0000259" key="1">
    <source>
        <dbReference type="Pfam" id="PF13643"/>
    </source>
</evidence>
<dbReference type="Pfam" id="PF13643">
    <property type="entry name" value="DUF4145"/>
    <property type="match status" value="1"/>
</dbReference>
<proteinExistence type="predicted"/>
<dbReference type="InterPro" id="IPR025285">
    <property type="entry name" value="DUF4145"/>
</dbReference>
<evidence type="ECO:0000313" key="3">
    <source>
        <dbReference type="Proteomes" id="UP000240429"/>
    </source>
</evidence>
<sequence>MCTEHRELQGTRVSNTEPSTAKFLMSLRCHWCNAESVFLRLGAMEVHQLSGARYTVSIATRELEQLWPKRTPRELAPEAPETIREVFSEGALAEAAGAFRLAGIGYRATVEQIVKERGAAGKNLYERITALKDLGASQEIVDAFHEARFVGNDAAHEALAYSAEEIADIAELIDEAVLVLYVQPAQRTQMAAQRAARRTSQKQAKPSGGA</sequence>
<name>A0A2P8PZ13_9ACTN</name>
<evidence type="ECO:0000313" key="2">
    <source>
        <dbReference type="EMBL" id="PSM39238.1"/>
    </source>
</evidence>
<protein>
    <recommendedName>
        <fullName evidence="1">DUF4145 domain-containing protein</fullName>
    </recommendedName>
</protein>
<dbReference type="AlphaFoldDB" id="A0A2P8PZ13"/>
<dbReference type="Proteomes" id="UP000240429">
    <property type="component" value="Unassembled WGS sequence"/>
</dbReference>
<accession>A0A2P8PZ13</accession>
<gene>
    <name evidence="2" type="ORF">C6Y14_32800</name>
</gene>
<comment type="caution">
    <text evidence="2">The sequence shown here is derived from an EMBL/GenBank/DDBJ whole genome shotgun (WGS) entry which is preliminary data.</text>
</comment>
<reference evidence="2 3" key="1">
    <citation type="submission" date="2018-03" db="EMBL/GenBank/DDBJ databases">
        <title>Streptomyces dioscori sp. nov., a novel endophytic actinobacterium isolated from bulbil of Dioscorea bulbifera L.</title>
        <authorList>
            <person name="Zhikuan W."/>
        </authorList>
    </citation>
    <scope>NUCLEOTIDE SEQUENCE [LARGE SCALE GENOMIC DNA]</scope>
    <source>
        <strain evidence="2 3">A217</strain>
    </source>
</reference>
<feature type="domain" description="DUF4145" evidence="1">
    <location>
        <begin position="99"/>
        <end position="173"/>
    </location>
</feature>
<organism evidence="2 3">
    <name type="scientific">Streptomyces dioscori</name>
    <dbReference type="NCBI Taxonomy" id="2109333"/>
    <lineage>
        <taxon>Bacteria</taxon>
        <taxon>Bacillati</taxon>
        <taxon>Actinomycetota</taxon>
        <taxon>Actinomycetes</taxon>
        <taxon>Kitasatosporales</taxon>
        <taxon>Streptomycetaceae</taxon>
        <taxon>Streptomyces</taxon>
        <taxon>Streptomyces aurantiacus group</taxon>
    </lineage>
</organism>